<organism evidence="2 3">
    <name type="scientific">Gracilibacillus orientalis</name>
    <dbReference type="NCBI Taxonomy" id="334253"/>
    <lineage>
        <taxon>Bacteria</taxon>
        <taxon>Bacillati</taxon>
        <taxon>Bacillota</taxon>
        <taxon>Bacilli</taxon>
        <taxon>Bacillales</taxon>
        <taxon>Bacillaceae</taxon>
        <taxon>Gracilibacillus</taxon>
    </lineage>
</organism>
<dbReference type="OrthoDB" id="1859224at2"/>
<sequence>MKNNLKFLRRSQGFNLTQQQLADELKVSRHTIISIENGSNTTGEMVIKIGHFFNKDPRDIFL</sequence>
<feature type="domain" description="HTH cro/C1-type" evidence="1">
    <location>
        <begin position="5"/>
        <end position="60"/>
    </location>
</feature>
<reference evidence="3" key="1">
    <citation type="submission" date="2016-10" db="EMBL/GenBank/DDBJ databases">
        <authorList>
            <person name="Varghese N."/>
            <person name="Submissions S."/>
        </authorList>
    </citation>
    <scope>NUCLEOTIDE SEQUENCE [LARGE SCALE GENOMIC DNA]</scope>
    <source>
        <strain evidence="3">CGMCC 1.4250</strain>
    </source>
</reference>
<dbReference type="InterPro" id="IPR001387">
    <property type="entry name" value="Cro/C1-type_HTH"/>
</dbReference>
<dbReference type="Pfam" id="PF01381">
    <property type="entry name" value="HTH_3"/>
    <property type="match status" value="1"/>
</dbReference>
<dbReference type="SUPFAM" id="SSF47413">
    <property type="entry name" value="lambda repressor-like DNA-binding domains"/>
    <property type="match status" value="1"/>
</dbReference>
<proteinExistence type="predicted"/>
<protein>
    <submittedName>
        <fullName evidence="2">Putative transcriptional regulator</fullName>
    </submittedName>
</protein>
<dbReference type="SMART" id="SM00530">
    <property type="entry name" value="HTH_XRE"/>
    <property type="match status" value="1"/>
</dbReference>
<keyword evidence="3" id="KW-1185">Reference proteome</keyword>
<accession>A0A1I4PLF8</accession>
<gene>
    <name evidence="2" type="ORF">SAMN04487943_11224</name>
</gene>
<evidence type="ECO:0000313" key="2">
    <source>
        <dbReference type="EMBL" id="SFM28597.1"/>
    </source>
</evidence>
<evidence type="ECO:0000313" key="3">
    <source>
        <dbReference type="Proteomes" id="UP000198565"/>
    </source>
</evidence>
<dbReference type="EMBL" id="FOTR01000012">
    <property type="protein sequence ID" value="SFM28597.1"/>
    <property type="molecule type" value="Genomic_DNA"/>
</dbReference>
<name>A0A1I4PLF8_9BACI</name>
<dbReference type="PROSITE" id="PS50943">
    <property type="entry name" value="HTH_CROC1"/>
    <property type="match status" value="1"/>
</dbReference>
<dbReference type="GO" id="GO:0003677">
    <property type="term" value="F:DNA binding"/>
    <property type="evidence" value="ECO:0007669"/>
    <property type="project" value="InterPro"/>
</dbReference>
<dbReference type="CDD" id="cd00093">
    <property type="entry name" value="HTH_XRE"/>
    <property type="match status" value="1"/>
</dbReference>
<dbReference type="AlphaFoldDB" id="A0A1I4PLF8"/>
<dbReference type="Proteomes" id="UP000198565">
    <property type="component" value="Unassembled WGS sequence"/>
</dbReference>
<dbReference type="RefSeq" id="WP_091485185.1">
    <property type="nucleotide sequence ID" value="NZ_FOTR01000012.1"/>
</dbReference>
<dbReference type="InterPro" id="IPR010982">
    <property type="entry name" value="Lambda_DNA-bd_dom_sf"/>
</dbReference>
<dbReference type="Gene3D" id="1.10.260.40">
    <property type="entry name" value="lambda repressor-like DNA-binding domains"/>
    <property type="match status" value="1"/>
</dbReference>
<evidence type="ECO:0000259" key="1">
    <source>
        <dbReference type="PROSITE" id="PS50943"/>
    </source>
</evidence>